<gene>
    <name evidence="1" type="ORF">Daesc_003362</name>
</gene>
<reference evidence="1 2" key="1">
    <citation type="journal article" date="2024" name="Front Chem Biol">
        <title>Unveiling the potential of Daldinia eschscholtzii MFLUCC 19-0629 through bioactivity and bioinformatics studies for enhanced sustainable agriculture production.</title>
        <authorList>
            <person name="Brooks S."/>
            <person name="Weaver J.A."/>
            <person name="Klomchit A."/>
            <person name="Alharthi S.A."/>
            <person name="Onlamun T."/>
            <person name="Nurani R."/>
            <person name="Vong T.K."/>
            <person name="Alberti F."/>
            <person name="Greco C."/>
        </authorList>
    </citation>
    <scope>NUCLEOTIDE SEQUENCE [LARGE SCALE GENOMIC DNA]</scope>
    <source>
        <strain evidence="1">MFLUCC 19-0629</strain>
    </source>
</reference>
<evidence type="ECO:0000313" key="1">
    <source>
        <dbReference type="EMBL" id="KAK6955719.1"/>
    </source>
</evidence>
<proteinExistence type="predicted"/>
<dbReference type="AlphaFoldDB" id="A0AAX6MSX0"/>
<dbReference type="Proteomes" id="UP001369815">
    <property type="component" value="Unassembled WGS sequence"/>
</dbReference>
<sequence>MVQASTAASMPRPNSTVAVDHLHQRPLFMLVLTAHPKTPASETDGSPRVFRTRRVNDQAIKSWNAQAFSATAVQDGVRQAIRSSELLADDIDRDDLAIERTCLSQGD</sequence>
<name>A0AAX6MSX0_9PEZI</name>
<dbReference type="EMBL" id="JBANMG010000003">
    <property type="protein sequence ID" value="KAK6955719.1"/>
    <property type="molecule type" value="Genomic_DNA"/>
</dbReference>
<accession>A0AAX6MSX0</accession>
<keyword evidence="2" id="KW-1185">Reference proteome</keyword>
<evidence type="ECO:0000313" key="2">
    <source>
        <dbReference type="Proteomes" id="UP001369815"/>
    </source>
</evidence>
<organism evidence="1 2">
    <name type="scientific">Daldinia eschscholtzii</name>
    <dbReference type="NCBI Taxonomy" id="292717"/>
    <lineage>
        <taxon>Eukaryota</taxon>
        <taxon>Fungi</taxon>
        <taxon>Dikarya</taxon>
        <taxon>Ascomycota</taxon>
        <taxon>Pezizomycotina</taxon>
        <taxon>Sordariomycetes</taxon>
        <taxon>Xylariomycetidae</taxon>
        <taxon>Xylariales</taxon>
        <taxon>Hypoxylaceae</taxon>
        <taxon>Daldinia</taxon>
    </lineage>
</organism>
<protein>
    <submittedName>
        <fullName evidence="1">Uncharacterized protein</fullName>
    </submittedName>
</protein>
<comment type="caution">
    <text evidence="1">The sequence shown here is derived from an EMBL/GenBank/DDBJ whole genome shotgun (WGS) entry which is preliminary data.</text>
</comment>